<dbReference type="InterPro" id="IPR036388">
    <property type="entry name" value="WH-like_DNA-bd_sf"/>
</dbReference>
<organism evidence="5 6">
    <name type="scientific">Naumannella cuiyingiana</name>
    <dbReference type="NCBI Taxonomy" id="1347891"/>
    <lineage>
        <taxon>Bacteria</taxon>
        <taxon>Bacillati</taxon>
        <taxon>Actinomycetota</taxon>
        <taxon>Actinomycetes</taxon>
        <taxon>Propionibacteriales</taxon>
        <taxon>Propionibacteriaceae</taxon>
        <taxon>Naumannella</taxon>
    </lineage>
</organism>
<dbReference type="PROSITE" id="PS51000">
    <property type="entry name" value="HTH_DEOR_2"/>
    <property type="match status" value="1"/>
</dbReference>
<dbReference type="Pfam" id="PF00455">
    <property type="entry name" value="DeoRC"/>
    <property type="match status" value="1"/>
</dbReference>
<dbReference type="Gene3D" id="1.10.10.10">
    <property type="entry name" value="Winged helix-like DNA-binding domain superfamily/Winged helix DNA-binding domain"/>
    <property type="match status" value="1"/>
</dbReference>
<comment type="caution">
    <text evidence="5">The sequence shown here is derived from an EMBL/GenBank/DDBJ whole genome shotgun (WGS) entry which is preliminary data.</text>
</comment>
<protein>
    <submittedName>
        <fullName evidence="5">DeoR family glycerol-3-phosphate regulon repressor</fullName>
    </submittedName>
</protein>
<dbReference type="AlphaFoldDB" id="A0A7Z0IJH9"/>
<dbReference type="SMART" id="SM00420">
    <property type="entry name" value="HTH_DEOR"/>
    <property type="match status" value="1"/>
</dbReference>
<keyword evidence="6" id="KW-1185">Reference proteome</keyword>
<dbReference type="InterPro" id="IPR036390">
    <property type="entry name" value="WH_DNA-bd_sf"/>
</dbReference>
<evidence type="ECO:0000313" key="5">
    <source>
        <dbReference type="EMBL" id="NYI69559.1"/>
    </source>
</evidence>
<dbReference type="PRINTS" id="PR00037">
    <property type="entry name" value="HTHLACR"/>
</dbReference>
<dbReference type="SUPFAM" id="SSF100950">
    <property type="entry name" value="NagB/RpiA/CoA transferase-like"/>
    <property type="match status" value="1"/>
</dbReference>
<dbReference type="InterPro" id="IPR018356">
    <property type="entry name" value="Tscrpt_reg_HTH_DeoR_CS"/>
</dbReference>
<feature type="domain" description="HTH deoR-type" evidence="4">
    <location>
        <begin position="10"/>
        <end position="65"/>
    </location>
</feature>
<keyword evidence="2" id="KW-0238">DNA-binding</keyword>
<evidence type="ECO:0000313" key="6">
    <source>
        <dbReference type="Proteomes" id="UP000527616"/>
    </source>
</evidence>
<proteinExistence type="predicted"/>
<evidence type="ECO:0000256" key="1">
    <source>
        <dbReference type="ARBA" id="ARBA00023015"/>
    </source>
</evidence>
<sequence length="275" mass="29070">MNQRTRTMIAAERQAAIMQTVRERRIVRVSDLADDFEVSPMTIRRDIDGLHEQGLLERVHGGARLARHGATEEPRPGEKARQQQAEKAAIAEAALAQIQPGQAVGLSAGTTTLALARLLGRVSELTVVTNSVPIAEALRQHAGASTVLTGGQRTVSDALVGPIAVSALRQLHIDLLFVGVHGIDERAGFTTPNMLEADANRAFLESARRRVVLADHSKWGLLGISSFAGLDDVDEVISDVGLDQGARALLADGVGRLTLVDPGAGEPLVLTGGDG</sequence>
<evidence type="ECO:0000256" key="3">
    <source>
        <dbReference type="ARBA" id="ARBA00023163"/>
    </source>
</evidence>
<dbReference type="EMBL" id="JACBZS010000001">
    <property type="protein sequence ID" value="NYI69559.1"/>
    <property type="molecule type" value="Genomic_DNA"/>
</dbReference>
<evidence type="ECO:0000256" key="2">
    <source>
        <dbReference type="ARBA" id="ARBA00023125"/>
    </source>
</evidence>
<reference evidence="5 6" key="1">
    <citation type="submission" date="2020-07" db="EMBL/GenBank/DDBJ databases">
        <title>Sequencing the genomes of 1000 actinobacteria strains.</title>
        <authorList>
            <person name="Klenk H.-P."/>
        </authorList>
    </citation>
    <scope>NUCLEOTIDE SEQUENCE [LARGE SCALE GENOMIC DNA]</scope>
    <source>
        <strain evidence="5 6">DSM 103164</strain>
    </source>
</reference>
<dbReference type="Proteomes" id="UP000527616">
    <property type="component" value="Unassembled WGS sequence"/>
</dbReference>
<keyword evidence="3" id="KW-0804">Transcription</keyword>
<dbReference type="InterPro" id="IPR037171">
    <property type="entry name" value="NagB/RpiA_transferase-like"/>
</dbReference>
<dbReference type="GO" id="GO:0003677">
    <property type="term" value="F:DNA binding"/>
    <property type="evidence" value="ECO:0007669"/>
    <property type="project" value="UniProtKB-KW"/>
</dbReference>
<dbReference type="SMART" id="SM01134">
    <property type="entry name" value="DeoRC"/>
    <property type="match status" value="1"/>
</dbReference>
<name>A0A7Z0IJH9_9ACTN</name>
<dbReference type="InterPro" id="IPR014036">
    <property type="entry name" value="DeoR-like_C"/>
</dbReference>
<gene>
    <name evidence="5" type="ORF">GGQ54_000119</name>
</gene>
<dbReference type="PANTHER" id="PTHR30363">
    <property type="entry name" value="HTH-TYPE TRANSCRIPTIONAL REGULATOR SRLR-RELATED"/>
    <property type="match status" value="1"/>
</dbReference>
<dbReference type="PROSITE" id="PS00894">
    <property type="entry name" value="HTH_DEOR_1"/>
    <property type="match status" value="1"/>
</dbReference>
<dbReference type="Gene3D" id="3.40.50.1360">
    <property type="match status" value="1"/>
</dbReference>
<keyword evidence="1" id="KW-0805">Transcription regulation</keyword>
<dbReference type="PANTHER" id="PTHR30363:SF44">
    <property type="entry name" value="AGA OPERON TRANSCRIPTIONAL REPRESSOR-RELATED"/>
    <property type="match status" value="1"/>
</dbReference>
<evidence type="ECO:0000259" key="4">
    <source>
        <dbReference type="PROSITE" id="PS51000"/>
    </source>
</evidence>
<accession>A0A7Z0IJH9</accession>
<dbReference type="Pfam" id="PF08220">
    <property type="entry name" value="HTH_DeoR"/>
    <property type="match status" value="1"/>
</dbReference>
<dbReference type="SUPFAM" id="SSF46785">
    <property type="entry name" value="Winged helix' DNA-binding domain"/>
    <property type="match status" value="1"/>
</dbReference>
<dbReference type="InterPro" id="IPR001034">
    <property type="entry name" value="DeoR_HTH"/>
</dbReference>
<dbReference type="GO" id="GO:0003700">
    <property type="term" value="F:DNA-binding transcription factor activity"/>
    <property type="evidence" value="ECO:0007669"/>
    <property type="project" value="InterPro"/>
</dbReference>
<dbReference type="InterPro" id="IPR050313">
    <property type="entry name" value="Carb_Metab_HTH_regulators"/>
</dbReference>
<dbReference type="RefSeq" id="WP_246292500.1">
    <property type="nucleotide sequence ID" value="NZ_JACBZS010000001.1"/>
</dbReference>